<dbReference type="PROSITE" id="PS51186">
    <property type="entry name" value="GNAT"/>
    <property type="match status" value="1"/>
</dbReference>
<comment type="caution">
    <text evidence="4">The sequence shown here is derived from an EMBL/GenBank/DDBJ whole genome shotgun (WGS) entry which is preliminary data.</text>
</comment>
<dbReference type="InterPro" id="IPR016181">
    <property type="entry name" value="Acyl_CoA_acyltransferase"/>
</dbReference>
<name>A0A9D2KAG3_9BACT</name>
<dbReference type="PANTHER" id="PTHR43420">
    <property type="entry name" value="ACETYLTRANSFERASE"/>
    <property type="match status" value="1"/>
</dbReference>
<evidence type="ECO:0000259" key="3">
    <source>
        <dbReference type="PROSITE" id="PS51186"/>
    </source>
</evidence>
<keyword evidence="1" id="KW-0808">Transferase</keyword>
<dbReference type="GO" id="GO:0016747">
    <property type="term" value="F:acyltransferase activity, transferring groups other than amino-acyl groups"/>
    <property type="evidence" value="ECO:0007669"/>
    <property type="project" value="InterPro"/>
</dbReference>
<dbReference type="Pfam" id="PF00583">
    <property type="entry name" value="Acetyltransf_1"/>
    <property type="match status" value="1"/>
</dbReference>
<gene>
    <name evidence="4" type="ORF">H9804_02125</name>
</gene>
<feature type="domain" description="N-acetyltransferase" evidence="3">
    <location>
        <begin position="2"/>
        <end position="148"/>
    </location>
</feature>
<dbReference type="Gene3D" id="3.40.630.30">
    <property type="match status" value="1"/>
</dbReference>
<organism evidence="4 5">
    <name type="scientific">Candidatus Mucispirillum faecigallinarum</name>
    <dbReference type="NCBI Taxonomy" id="2838699"/>
    <lineage>
        <taxon>Bacteria</taxon>
        <taxon>Pseudomonadati</taxon>
        <taxon>Deferribacterota</taxon>
        <taxon>Deferribacteres</taxon>
        <taxon>Deferribacterales</taxon>
        <taxon>Mucispirillaceae</taxon>
        <taxon>Mucispirillum</taxon>
    </lineage>
</organism>
<reference evidence="4" key="1">
    <citation type="journal article" date="2021" name="PeerJ">
        <title>Extensive microbial diversity within the chicken gut microbiome revealed by metagenomics and culture.</title>
        <authorList>
            <person name="Gilroy R."/>
            <person name="Ravi A."/>
            <person name="Getino M."/>
            <person name="Pursley I."/>
            <person name="Horton D.L."/>
            <person name="Alikhan N.F."/>
            <person name="Baker D."/>
            <person name="Gharbi K."/>
            <person name="Hall N."/>
            <person name="Watson M."/>
            <person name="Adriaenssens E.M."/>
            <person name="Foster-Nyarko E."/>
            <person name="Jarju S."/>
            <person name="Secka A."/>
            <person name="Antonio M."/>
            <person name="Oren A."/>
            <person name="Chaudhuri R.R."/>
            <person name="La Ragione R."/>
            <person name="Hildebrand F."/>
            <person name="Pallen M.J."/>
        </authorList>
    </citation>
    <scope>NUCLEOTIDE SEQUENCE</scope>
    <source>
        <strain evidence="4">ChiW4-1371</strain>
    </source>
</reference>
<dbReference type="CDD" id="cd04301">
    <property type="entry name" value="NAT_SF"/>
    <property type="match status" value="1"/>
</dbReference>
<reference evidence="4" key="2">
    <citation type="submission" date="2021-04" db="EMBL/GenBank/DDBJ databases">
        <authorList>
            <person name="Gilroy R."/>
        </authorList>
    </citation>
    <scope>NUCLEOTIDE SEQUENCE</scope>
    <source>
        <strain evidence="4">ChiW4-1371</strain>
    </source>
</reference>
<dbReference type="SUPFAM" id="SSF55729">
    <property type="entry name" value="Acyl-CoA N-acyltransferases (Nat)"/>
    <property type="match status" value="1"/>
</dbReference>
<keyword evidence="2" id="KW-0012">Acyltransferase</keyword>
<proteinExistence type="predicted"/>
<evidence type="ECO:0000313" key="4">
    <source>
        <dbReference type="EMBL" id="HIZ88715.1"/>
    </source>
</evidence>
<dbReference type="Proteomes" id="UP000824176">
    <property type="component" value="Unassembled WGS sequence"/>
</dbReference>
<accession>A0A9D2KAG3</accession>
<dbReference type="InterPro" id="IPR050680">
    <property type="entry name" value="YpeA/RimI_acetyltransf"/>
</dbReference>
<sequence>MFIIKQYPQDLETPYHLLLDADPSKRLVDKYLACGILFGAFYEKETIGECLLIFHNDISAEIINLAVLEKYQNQSVGKSLISMAENQARLLGCKYMEIGTAEPLVKYYEKAGYKYHKTIKNFFVDNYDFPVTDNGIILKDMVRLIKNL</sequence>
<protein>
    <submittedName>
        <fullName evidence="4">GNAT family N-acetyltransferase</fullName>
    </submittedName>
</protein>
<dbReference type="EMBL" id="DXAQ01000032">
    <property type="protein sequence ID" value="HIZ88715.1"/>
    <property type="molecule type" value="Genomic_DNA"/>
</dbReference>
<evidence type="ECO:0000256" key="1">
    <source>
        <dbReference type="ARBA" id="ARBA00022679"/>
    </source>
</evidence>
<evidence type="ECO:0000256" key="2">
    <source>
        <dbReference type="ARBA" id="ARBA00023315"/>
    </source>
</evidence>
<dbReference type="InterPro" id="IPR000182">
    <property type="entry name" value="GNAT_dom"/>
</dbReference>
<dbReference type="AlphaFoldDB" id="A0A9D2KAG3"/>
<evidence type="ECO:0000313" key="5">
    <source>
        <dbReference type="Proteomes" id="UP000824176"/>
    </source>
</evidence>